<evidence type="ECO:0000313" key="2">
    <source>
        <dbReference type="EMBL" id="MFC3809234.1"/>
    </source>
</evidence>
<feature type="chain" id="PRO_5047067157" evidence="1">
    <location>
        <begin position="27"/>
        <end position="139"/>
    </location>
</feature>
<sequence length="139" mass="15852">MLKSIKNQFFILLCLLGVLSQVQAHKATDGISGFQIENTAPQTETTSQNLVHNHFHSLSLAHYELTQSVFVLDVEETEEEERETTTNFNLQKEYPAQGSIFVFSALVVHLYHLSGPAPQINTHFFSKTKSYILHEVYRI</sequence>
<dbReference type="Proteomes" id="UP001595616">
    <property type="component" value="Unassembled WGS sequence"/>
</dbReference>
<evidence type="ECO:0000256" key="1">
    <source>
        <dbReference type="SAM" id="SignalP"/>
    </source>
</evidence>
<organism evidence="2 3">
    <name type="scientific">Lacihabitans lacunae</name>
    <dbReference type="NCBI Taxonomy" id="1028214"/>
    <lineage>
        <taxon>Bacteria</taxon>
        <taxon>Pseudomonadati</taxon>
        <taxon>Bacteroidota</taxon>
        <taxon>Cytophagia</taxon>
        <taxon>Cytophagales</taxon>
        <taxon>Leadbetterellaceae</taxon>
        <taxon>Lacihabitans</taxon>
    </lineage>
</organism>
<gene>
    <name evidence="2" type="ORF">ACFOOI_01090</name>
</gene>
<keyword evidence="3" id="KW-1185">Reference proteome</keyword>
<dbReference type="EMBL" id="JBHRYQ010000001">
    <property type="protein sequence ID" value="MFC3809234.1"/>
    <property type="molecule type" value="Genomic_DNA"/>
</dbReference>
<keyword evidence="1" id="KW-0732">Signal</keyword>
<protein>
    <submittedName>
        <fullName evidence="2">Uncharacterized protein</fullName>
    </submittedName>
</protein>
<accession>A0ABV7YPZ2</accession>
<evidence type="ECO:0000313" key="3">
    <source>
        <dbReference type="Proteomes" id="UP001595616"/>
    </source>
</evidence>
<feature type="signal peptide" evidence="1">
    <location>
        <begin position="1"/>
        <end position="26"/>
    </location>
</feature>
<proteinExistence type="predicted"/>
<comment type="caution">
    <text evidence="2">The sequence shown here is derived from an EMBL/GenBank/DDBJ whole genome shotgun (WGS) entry which is preliminary data.</text>
</comment>
<name>A0ABV7YPZ2_9BACT</name>
<reference evidence="3" key="1">
    <citation type="journal article" date="2019" name="Int. J. Syst. Evol. Microbiol.">
        <title>The Global Catalogue of Microorganisms (GCM) 10K type strain sequencing project: providing services to taxonomists for standard genome sequencing and annotation.</title>
        <authorList>
            <consortium name="The Broad Institute Genomics Platform"/>
            <consortium name="The Broad Institute Genome Sequencing Center for Infectious Disease"/>
            <person name="Wu L."/>
            <person name="Ma J."/>
        </authorList>
    </citation>
    <scope>NUCLEOTIDE SEQUENCE [LARGE SCALE GENOMIC DNA]</scope>
    <source>
        <strain evidence="3">CECT 7956</strain>
    </source>
</reference>
<dbReference type="RefSeq" id="WP_379834023.1">
    <property type="nucleotide sequence ID" value="NZ_JBHRYQ010000001.1"/>
</dbReference>